<reference evidence="2" key="1">
    <citation type="journal article" date="2013" name="Genome Biol.">
        <title>Genome of Acanthamoeba castellanii highlights extensive lateral gene transfer and early evolution of tyrosine kinase signaling.</title>
        <authorList>
            <person name="Clarke M."/>
            <person name="Lohan A.J."/>
            <person name="Liu B."/>
            <person name="Lagkouvardos I."/>
            <person name="Roy S."/>
            <person name="Zafar N."/>
            <person name="Bertelli C."/>
            <person name="Schilde C."/>
            <person name="Kianianmomeni A."/>
            <person name="Burglin T.R."/>
            <person name="Frech C."/>
            <person name="Turcotte B."/>
            <person name="Kopec K.O."/>
            <person name="Synnott J.M."/>
            <person name="Choo C."/>
            <person name="Paponov I."/>
            <person name="Finkler A."/>
            <person name="Soon Heng Tan C."/>
            <person name="Hutchins A.P."/>
            <person name="Weinmeier T."/>
            <person name="Rattei T."/>
            <person name="Chu J.S."/>
            <person name="Gimenez G."/>
            <person name="Irimia M."/>
            <person name="Rigden D.J."/>
            <person name="Fitzpatrick D.A."/>
            <person name="Lorenzo-Morales J."/>
            <person name="Bateman A."/>
            <person name="Chiu C.H."/>
            <person name="Tang P."/>
            <person name="Hegemann P."/>
            <person name="Fromm H."/>
            <person name="Raoult D."/>
            <person name="Greub G."/>
            <person name="Miranda-Saavedra D."/>
            <person name="Chen N."/>
            <person name="Nash P."/>
            <person name="Ginger M.L."/>
            <person name="Horn M."/>
            <person name="Schaap P."/>
            <person name="Caler L."/>
            <person name="Loftus B."/>
        </authorList>
    </citation>
    <scope>NUCLEOTIDE SEQUENCE [LARGE SCALE GENOMIC DNA]</scope>
    <source>
        <strain evidence="2">Neff</strain>
    </source>
</reference>
<accession>L8GSJ3</accession>
<sequence length="116" mass="12885">MDKGKAHVAADYEDYVAEEEEVIDLTQEPFRAGDEGQQSHYFEDPSVPPDDEKVMNGSFDADDDFLSSLDVDAMRFYFAALTGEPAQRTGHDYHLGFTSPNQGVSGVEFLEGNSIR</sequence>
<evidence type="ECO:0000313" key="2">
    <source>
        <dbReference type="EMBL" id="ELR16149.1"/>
    </source>
</evidence>
<dbReference type="Proteomes" id="UP000011083">
    <property type="component" value="Unassembled WGS sequence"/>
</dbReference>
<organism evidence="2 3">
    <name type="scientific">Acanthamoeba castellanii (strain ATCC 30010 / Neff)</name>
    <dbReference type="NCBI Taxonomy" id="1257118"/>
    <lineage>
        <taxon>Eukaryota</taxon>
        <taxon>Amoebozoa</taxon>
        <taxon>Discosea</taxon>
        <taxon>Longamoebia</taxon>
        <taxon>Centramoebida</taxon>
        <taxon>Acanthamoebidae</taxon>
        <taxon>Acanthamoeba</taxon>
    </lineage>
</organism>
<proteinExistence type="predicted"/>
<gene>
    <name evidence="2" type="ORF">ACA1_177580</name>
</gene>
<dbReference type="KEGG" id="acan:ACA1_177580"/>
<feature type="region of interest" description="Disordered" evidence="1">
    <location>
        <begin position="31"/>
        <end position="59"/>
    </location>
</feature>
<name>L8GSJ3_ACACF</name>
<dbReference type="VEuPathDB" id="AmoebaDB:ACA1_177580"/>
<evidence type="ECO:0000256" key="1">
    <source>
        <dbReference type="SAM" id="MobiDB-lite"/>
    </source>
</evidence>
<dbReference type="GeneID" id="14916844"/>
<protein>
    <submittedName>
        <fullName evidence="2">Uncharacterized protein</fullName>
    </submittedName>
</protein>
<evidence type="ECO:0000313" key="3">
    <source>
        <dbReference type="Proteomes" id="UP000011083"/>
    </source>
</evidence>
<dbReference type="EMBL" id="KB008006">
    <property type="protein sequence ID" value="ELR16149.1"/>
    <property type="molecule type" value="Genomic_DNA"/>
</dbReference>
<dbReference type="RefSeq" id="XP_004338162.1">
    <property type="nucleotide sequence ID" value="XM_004338114.1"/>
</dbReference>
<keyword evidence="3" id="KW-1185">Reference proteome</keyword>
<dbReference type="AlphaFoldDB" id="L8GSJ3"/>